<evidence type="ECO:0000313" key="5">
    <source>
        <dbReference type="Proteomes" id="UP000186698"/>
    </source>
</evidence>
<dbReference type="Pfam" id="PF06083">
    <property type="entry name" value="IL17"/>
    <property type="match status" value="1"/>
</dbReference>
<evidence type="ECO:0000256" key="2">
    <source>
        <dbReference type="ARBA" id="ARBA00007236"/>
    </source>
</evidence>
<dbReference type="OrthoDB" id="9908893at2759"/>
<comment type="subcellular location">
    <subcellularLocation>
        <location evidence="1">Secreted</location>
    </subcellularLocation>
</comment>
<sequence>MAKLSKRLLLGQIDINNPGVPESPLYKTRNIENRSIVPWDYELIKDNERIPSKLHNVTCSNHCVGYERTLNAVPIQRQILVLRKIKGNLYTLQTVILTVGCTCVHPEIIEVKP</sequence>
<comment type="similarity">
    <text evidence="2">Belongs to the IL-17 family.</text>
</comment>
<dbReference type="CTD" id="108717504"/>
<dbReference type="InterPro" id="IPR010345">
    <property type="entry name" value="IL-17_fam"/>
</dbReference>
<dbReference type="Gene3D" id="2.10.90.10">
    <property type="entry name" value="Cystine-knot cytokines"/>
    <property type="match status" value="1"/>
</dbReference>
<proteinExistence type="inferred from homology"/>
<dbReference type="RefSeq" id="XP_018120229.1">
    <property type="nucleotide sequence ID" value="XM_018264740.1"/>
</dbReference>
<dbReference type="Proteomes" id="UP000186698">
    <property type="component" value="Chromosome 5S"/>
</dbReference>
<keyword evidence="4" id="KW-0732">Signal</keyword>
<keyword evidence="5" id="KW-1185">Reference proteome</keyword>
<dbReference type="AlphaFoldDB" id="A0A8J0VJI4"/>
<name>A0A8J0VJI4_XENLA</name>
<organism evidence="5 6">
    <name type="scientific">Xenopus laevis</name>
    <name type="common">African clawed frog</name>
    <dbReference type="NCBI Taxonomy" id="8355"/>
    <lineage>
        <taxon>Eukaryota</taxon>
        <taxon>Metazoa</taxon>
        <taxon>Chordata</taxon>
        <taxon>Craniata</taxon>
        <taxon>Vertebrata</taxon>
        <taxon>Euteleostomi</taxon>
        <taxon>Amphibia</taxon>
        <taxon>Batrachia</taxon>
        <taxon>Anura</taxon>
        <taxon>Pipoidea</taxon>
        <taxon>Pipidae</taxon>
        <taxon>Xenopodinae</taxon>
        <taxon>Xenopus</taxon>
        <taxon>Xenopus</taxon>
    </lineage>
</organism>
<evidence type="ECO:0000256" key="3">
    <source>
        <dbReference type="ARBA" id="ARBA00022525"/>
    </source>
</evidence>
<evidence type="ECO:0000256" key="1">
    <source>
        <dbReference type="ARBA" id="ARBA00004613"/>
    </source>
</evidence>
<dbReference type="GeneID" id="108717504"/>
<dbReference type="InterPro" id="IPR029034">
    <property type="entry name" value="Cystine-knot_cytokine"/>
</dbReference>
<reference evidence="6" key="1">
    <citation type="submission" date="2025-08" db="UniProtKB">
        <authorList>
            <consortium name="RefSeq"/>
        </authorList>
    </citation>
    <scope>IDENTIFICATION</scope>
    <source>
        <strain evidence="6">J_2021</strain>
        <tissue evidence="6">Erythrocytes</tissue>
    </source>
</reference>
<evidence type="ECO:0000256" key="4">
    <source>
        <dbReference type="ARBA" id="ARBA00022729"/>
    </source>
</evidence>
<protein>
    <submittedName>
        <fullName evidence="6">Interleukin-17F-like</fullName>
    </submittedName>
</protein>
<dbReference type="SUPFAM" id="SSF57501">
    <property type="entry name" value="Cystine-knot cytokines"/>
    <property type="match status" value="1"/>
</dbReference>
<accession>A0A8J0VJI4</accession>
<dbReference type="KEGG" id="xla:108717504"/>
<keyword evidence="3" id="KW-0964">Secreted</keyword>
<gene>
    <name evidence="6" type="primary">LOC108717504</name>
</gene>
<dbReference type="GO" id="GO:0005125">
    <property type="term" value="F:cytokine activity"/>
    <property type="evidence" value="ECO:0007669"/>
    <property type="project" value="InterPro"/>
</dbReference>
<evidence type="ECO:0000313" key="6">
    <source>
        <dbReference type="RefSeq" id="XP_018120229.1"/>
    </source>
</evidence>
<dbReference type="GO" id="GO:0005576">
    <property type="term" value="C:extracellular region"/>
    <property type="evidence" value="ECO:0007669"/>
    <property type="project" value="UniProtKB-SubCell"/>
</dbReference>